<keyword evidence="3" id="KW-1185">Reference proteome</keyword>
<evidence type="ECO:0000313" key="2">
    <source>
        <dbReference type="EMBL" id="EJK66983.1"/>
    </source>
</evidence>
<dbReference type="AlphaFoldDB" id="K0SKX8"/>
<reference evidence="2 3" key="1">
    <citation type="journal article" date="2012" name="Genome Biol.">
        <title>Genome and low-iron response of an oceanic diatom adapted to chronic iron limitation.</title>
        <authorList>
            <person name="Lommer M."/>
            <person name="Specht M."/>
            <person name="Roy A.S."/>
            <person name="Kraemer L."/>
            <person name="Andreson R."/>
            <person name="Gutowska M.A."/>
            <person name="Wolf J."/>
            <person name="Bergner S.V."/>
            <person name="Schilhabel M.B."/>
            <person name="Klostermeier U.C."/>
            <person name="Beiko R.G."/>
            <person name="Rosenstiel P."/>
            <person name="Hippler M."/>
            <person name="Laroche J."/>
        </authorList>
    </citation>
    <scope>NUCLEOTIDE SEQUENCE [LARGE SCALE GENOMIC DNA]</scope>
    <source>
        <strain evidence="2 3">CCMP1005</strain>
    </source>
</reference>
<name>K0SKX8_THAOC</name>
<protein>
    <submittedName>
        <fullName evidence="2">Uncharacterized protein</fullName>
    </submittedName>
</protein>
<feature type="non-terminal residue" evidence="2">
    <location>
        <position position="1"/>
    </location>
</feature>
<accession>K0SKX8</accession>
<evidence type="ECO:0000313" key="3">
    <source>
        <dbReference type="Proteomes" id="UP000266841"/>
    </source>
</evidence>
<proteinExistence type="predicted"/>
<evidence type="ECO:0000256" key="1">
    <source>
        <dbReference type="SAM" id="MobiDB-lite"/>
    </source>
</evidence>
<feature type="compositionally biased region" description="Basic and acidic residues" evidence="1">
    <location>
        <begin position="25"/>
        <end position="34"/>
    </location>
</feature>
<dbReference type="Proteomes" id="UP000266841">
    <property type="component" value="Unassembled WGS sequence"/>
</dbReference>
<gene>
    <name evidence="2" type="ORF">THAOC_12039</name>
</gene>
<feature type="region of interest" description="Disordered" evidence="1">
    <location>
        <begin position="1"/>
        <end position="75"/>
    </location>
</feature>
<dbReference type="EMBL" id="AGNL01013838">
    <property type="protein sequence ID" value="EJK66983.1"/>
    <property type="molecule type" value="Genomic_DNA"/>
</dbReference>
<comment type="caution">
    <text evidence="2">The sequence shown here is derived from an EMBL/GenBank/DDBJ whole genome shotgun (WGS) entry which is preliminary data.</text>
</comment>
<sequence>KAVAEDVGCSEARSGPGGSGRRVRRGVDGRETLSGHRGRTNKVLPQGRGMADPVDGAPPIGAPPIVSLSVSATTS</sequence>
<organism evidence="2 3">
    <name type="scientific">Thalassiosira oceanica</name>
    <name type="common">Marine diatom</name>
    <dbReference type="NCBI Taxonomy" id="159749"/>
    <lineage>
        <taxon>Eukaryota</taxon>
        <taxon>Sar</taxon>
        <taxon>Stramenopiles</taxon>
        <taxon>Ochrophyta</taxon>
        <taxon>Bacillariophyta</taxon>
        <taxon>Coscinodiscophyceae</taxon>
        <taxon>Thalassiosirophycidae</taxon>
        <taxon>Thalassiosirales</taxon>
        <taxon>Thalassiosiraceae</taxon>
        <taxon>Thalassiosira</taxon>
    </lineage>
</organism>